<name>A0A556QL11_9BACT</name>
<dbReference type="RefSeq" id="WP_144353743.1">
    <property type="nucleotide sequence ID" value="NZ_CBCRVV010000026.1"/>
</dbReference>
<evidence type="ECO:0000313" key="3">
    <source>
        <dbReference type="Proteomes" id="UP000315648"/>
    </source>
</evidence>
<proteinExistence type="predicted"/>
<gene>
    <name evidence="2" type="ORF">FPL22_14695</name>
</gene>
<organism evidence="2 3">
    <name type="scientific">Rariglobus hedericola</name>
    <dbReference type="NCBI Taxonomy" id="2597822"/>
    <lineage>
        <taxon>Bacteria</taxon>
        <taxon>Pseudomonadati</taxon>
        <taxon>Verrucomicrobiota</taxon>
        <taxon>Opitutia</taxon>
        <taxon>Opitutales</taxon>
        <taxon>Opitutaceae</taxon>
        <taxon>Rariglobus</taxon>
    </lineage>
</organism>
<sequence>MAFLKRHLIQRLALVVSLVLGFTLAQAKQPDEQPVVFRMIAIGATVSGIFYDLAPGKPVSVAAGGSGLSIPYESPASGLVSFYREIPATEPGGKPRRVPVTDARLGKGGPYLIVMSSPAGASDTSQTKAIVVDDSWEAHPARTVRVFNFSRRHAAVQLEAETAQLSSGQSQVFAYPSKRGSVRFKVALHEPDGWILRVSCPQGILPNARSTIVMTDVVPTEELPNPVDVNITNVFDHVPREKSPTVALNGTR</sequence>
<keyword evidence="1" id="KW-0732">Signal</keyword>
<keyword evidence="3" id="KW-1185">Reference proteome</keyword>
<feature type="chain" id="PRO_5022070871" description="DUF4397 domain-containing protein" evidence="1">
    <location>
        <begin position="28"/>
        <end position="252"/>
    </location>
</feature>
<evidence type="ECO:0008006" key="4">
    <source>
        <dbReference type="Google" id="ProtNLM"/>
    </source>
</evidence>
<dbReference type="AlphaFoldDB" id="A0A556QL11"/>
<evidence type="ECO:0000313" key="2">
    <source>
        <dbReference type="EMBL" id="TSJ77340.1"/>
    </source>
</evidence>
<protein>
    <recommendedName>
        <fullName evidence="4">DUF4397 domain-containing protein</fullName>
    </recommendedName>
</protein>
<dbReference type="EMBL" id="VMBG01000002">
    <property type="protein sequence ID" value="TSJ77340.1"/>
    <property type="molecule type" value="Genomic_DNA"/>
</dbReference>
<accession>A0A556QL11</accession>
<comment type="caution">
    <text evidence="2">The sequence shown here is derived from an EMBL/GenBank/DDBJ whole genome shotgun (WGS) entry which is preliminary data.</text>
</comment>
<dbReference type="Proteomes" id="UP000315648">
    <property type="component" value="Unassembled WGS sequence"/>
</dbReference>
<evidence type="ECO:0000256" key="1">
    <source>
        <dbReference type="SAM" id="SignalP"/>
    </source>
</evidence>
<reference evidence="2 3" key="1">
    <citation type="submission" date="2019-07" db="EMBL/GenBank/DDBJ databases">
        <title>Description of 53C-WASEF.</title>
        <authorList>
            <person name="Pitt A."/>
            <person name="Hahn M.W."/>
        </authorList>
    </citation>
    <scope>NUCLEOTIDE SEQUENCE [LARGE SCALE GENOMIC DNA]</scope>
    <source>
        <strain evidence="2 3">53C-WASEF</strain>
    </source>
</reference>
<feature type="signal peptide" evidence="1">
    <location>
        <begin position="1"/>
        <end position="27"/>
    </location>
</feature>